<dbReference type="STRING" id="375175.AYR53_11555"/>
<evidence type="ECO:0000256" key="1">
    <source>
        <dbReference type="SAM" id="Coils"/>
    </source>
</evidence>
<accession>A0A192H3G2</accession>
<feature type="coiled-coil region" evidence="1">
    <location>
        <begin position="49"/>
        <end position="115"/>
    </location>
</feature>
<keyword evidence="1" id="KW-0175">Coiled coil</keyword>
<proteinExistence type="predicted"/>
<dbReference type="RefSeq" id="WP_068280248.1">
    <property type="nucleotide sequence ID" value="NZ_CP014873.1"/>
</dbReference>
<gene>
    <name evidence="2" type="ORF">AYR53_11555</name>
</gene>
<evidence type="ECO:0000313" key="2">
    <source>
        <dbReference type="EMBL" id="ANK63349.1"/>
    </source>
</evidence>
<dbReference type="AlphaFoldDB" id="A0A192H3G2"/>
<evidence type="ECO:0000313" key="3">
    <source>
        <dbReference type="Proteomes" id="UP000078582"/>
    </source>
</evidence>
<organism evidence="2 3">
    <name type="scientific">Loigolactobacillus backii</name>
    <dbReference type="NCBI Taxonomy" id="375175"/>
    <lineage>
        <taxon>Bacteria</taxon>
        <taxon>Bacillati</taxon>
        <taxon>Bacillota</taxon>
        <taxon>Bacilli</taxon>
        <taxon>Lactobacillales</taxon>
        <taxon>Lactobacillaceae</taxon>
        <taxon>Loigolactobacillus</taxon>
    </lineage>
</organism>
<keyword evidence="3" id="KW-1185">Reference proteome</keyword>
<dbReference type="GeneID" id="42982898"/>
<dbReference type="EMBL" id="CP014873">
    <property type="protein sequence ID" value="ANK63349.1"/>
    <property type="molecule type" value="Genomic_DNA"/>
</dbReference>
<name>A0A192H3G2_9LACO</name>
<reference evidence="2 3" key="1">
    <citation type="submission" date="2016-03" db="EMBL/GenBank/DDBJ databases">
        <title>Pediococcus and Lactobacillus from brewery environment - whole genome sequencing and assembly.</title>
        <authorList>
            <person name="Behr J."/>
            <person name="Geissler A.J."/>
            <person name="Vogel R.F."/>
        </authorList>
    </citation>
    <scope>NUCLEOTIDE SEQUENCE [LARGE SCALE GENOMIC DNA]</scope>
    <source>
        <strain evidence="2 3">TMW 1.1989</strain>
    </source>
</reference>
<dbReference type="Proteomes" id="UP000078582">
    <property type="component" value="Chromosome"/>
</dbReference>
<protein>
    <submittedName>
        <fullName evidence="2">Uncharacterized protein</fullName>
    </submittedName>
</protein>
<sequence length="120" mass="13591">MTDLVTKNFIALLGAMAGLLSAVGAISHAHRKDRSDVKREQDEMQQFVIRTVRDQYKDLQGSFNKLQKQKDQMECELNQKLALLTKENNHLKKSNEYYKAENARLGAENKKLKANGLIGG</sequence>